<sequence length="518" mass="55929">MHVALLNEGTYPVVHGGVSTWCDQLVKNLPEHEFSIVTLTGTQHESVWSLPSNVRSFQAKPMWGEVRRRWSFEALRAWGESSEIDSAYRQLWSAVLPPAGRSVDLQAATAGLRVLAAEYAQPLMAHFTGGLGTKALMGAWASHVKGTGLPPLSGSQAADVSRHVDRFLAVLNVSWPSVDLIHATTNGPAGLMALGRHWRDGTPIVLTEHGVHLRERYLALRAANFPWTVRYALMAMTRAVCQTVYNHCELMTPVSEFNAGWERELGAKAQRVITVPNAVDATAFPPVEGEPDVPTVSFVGRIDPLKDLATLIEAFAIVRDSVPDARLRLFGPTPAGNEAYRAELDALVVACGLGASVTFEGAVPSARPAIEAGHVVALSSISEGLPYTVIESMMCGRATVNTDVGGVNECVGRDETCGLLVPPRDAQALGEALVRLLVDDAERQAMGRRARERALSTFDLAKFTARYRCIYQRSAATVPEADLDDVRRALEAADSSATREYAAATHAAPTTTEAESCR</sequence>
<evidence type="ECO:0000256" key="1">
    <source>
        <dbReference type="ARBA" id="ARBA00022679"/>
    </source>
</evidence>
<dbReference type="PANTHER" id="PTHR12526:SF636">
    <property type="entry name" value="BLL3647 PROTEIN"/>
    <property type="match status" value="1"/>
</dbReference>
<dbReference type="Gene3D" id="3.40.50.2000">
    <property type="entry name" value="Glycogen Phosphorylase B"/>
    <property type="match status" value="2"/>
</dbReference>
<dbReference type="RefSeq" id="WP_118914680.1">
    <property type="nucleotide sequence ID" value="NZ_CBCRVH010000019.1"/>
</dbReference>
<evidence type="ECO:0000313" key="5">
    <source>
        <dbReference type="Proteomes" id="UP000285376"/>
    </source>
</evidence>
<dbReference type="EMBL" id="QWLM01000019">
    <property type="protein sequence ID" value="RHW44225.1"/>
    <property type="molecule type" value="Genomic_DNA"/>
</dbReference>
<dbReference type="InterPro" id="IPR047691">
    <property type="entry name" value="PelF-like"/>
</dbReference>
<gene>
    <name evidence="4" type="ORF">D1832_13175</name>
</gene>
<accession>A0A417Z201</accession>
<dbReference type="Proteomes" id="UP000285376">
    <property type="component" value="Unassembled WGS sequence"/>
</dbReference>
<name>A0A417Z201_9MICO</name>
<feature type="domain" description="Glycosyl transferase family 1" evidence="2">
    <location>
        <begin position="291"/>
        <end position="453"/>
    </location>
</feature>
<dbReference type="InterPro" id="IPR001296">
    <property type="entry name" value="Glyco_trans_1"/>
</dbReference>
<feature type="domain" description="DUF3492" evidence="3">
    <location>
        <begin position="1"/>
        <end position="269"/>
    </location>
</feature>
<organism evidence="4 5">
    <name type="scientific">Dermacoccus abyssi</name>
    <dbReference type="NCBI Taxonomy" id="322596"/>
    <lineage>
        <taxon>Bacteria</taxon>
        <taxon>Bacillati</taxon>
        <taxon>Actinomycetota</taxon>
        <taxon>Actinomycetes</taxon>
        <taxon>Micrococcales</taxon>
        <taxon>Dermacoccaceae</taxon>
        <taxon>Dermacoccus</taxon>
    </lineage>
</organism>
<dbReference type="GO" id="GO:0016757">
    <property type="term" value="F:glycosyltransferase activity"/>
    <property type="evidence" value="ECO:0007669"/>
    <property type="project" value="InterPro"/>
</dbReference>
<dbReference type="PANTHER" id="PTHR12526">
    <property type="entry name" value="GLYCOSYLTRANSFERASE"/>
    <property type="match status" value="1"/>
</dbReference>
<dbReference type="Pfam" id="PF00534">
    <property type="entry name" value="Glycos_transf_1"/>
    <property type="match status" value="1"/>
</dbReference>
<dbReference type="Pfam" id="PF11997">
    <property type="entry name" value="DUF3492"/>
    <property type="match status" value="1"/>
</dbReference>
<dbReference type="AlphaFoldDB" id="A0A417Z201"/>
<proteinExistence type="predicted"/>
<comment type="caution">
    <text evidence="4">The sequence shown here is derived from an EMBL/GenBank/DDBJ whole genome shotgun (WGS) entry which is preliminary data.</text>
</comment>
<evidence type="ECO:0000259" key="3">
    <source>
        <dbReference type="Pfam" id="PF11997"/>
    </source>
</evidence>
<evidence type="ECO:0000313" key="4">
    <source>
        <dbReference type="EMBL" id="RHW44225.1"/>
    </source>
</evidence>
<reference evidence="4 5" key="1">
    <citation type="submission" date="2018-08" db="EMBL/GenBank/DDBJ databases">
        <title>Whole genome sequence analysis of Dermacoccus abyssi bacteria isolated from Deep Mariana trench Micromonospora spp reveals genes involved in the environmental adaptation and production of secondary metabolites.</title>
        <authorList>
            <person name="Abdel-Mageed W.M."/>
            <person name="Lehri B."/>
            <person name="Nouioui I."/>
            <person name="Goodfellow I."/>
            <person name="Jaspars M."/>
            <person name="Karlyshev A."/>
        </authorList>
    </citation>
    <scope>NUCLEOTIDE SEQUENCE [LARGE SCALE GENOMIC DNA]</scope>
    <source>
        <strain evidence="4 5">MT1.1</strain>
    </source>
</reference>
<dbReference type="NCBIfam" id="NF038011">
    <property type="entry name" value="PelF"/>
    <property type="match status" value="1"/>
</dbReference>
<dbReference type="InterPro" id="IPR022622">
    <property type="entry name" value="DUF3492"/>
</dbReference>
<evidence type="ECO:0000259" key="2">
    <source>
        <dbReference type="Pfam" id="PF00534"/>
    </source>
</evidence>
<keyword evidence="1" id="KW-0808">Transferase</keyword>
<dbReference type="SUPFAM" id="SSF53756">
    <property type="entry name" value="UDP-Glycosyltransferase/glycogen phosphorylase"/>
    <property type="match status" value="1"/>
</dbReference>
<protein>
    <submittedName>
        <fullName evidence="4">DUF3492 domain-containing protein</fullName>
    </submittedName>
</protein>